<evidence type="ECO:0000313" key="3">
    <source>
        <dbReference type="Proteomes" id="UP000324021"/>
    </source>
</evidence>
<dbReference type="EMBL" id="FMZP01000025">
    <property type="protein sequence ID" value="SDD47577.1"/>
    <property type="molecule type" value="Genomic_DNA"/>
</dbReference>
<name>A0A1G6V3N0_9EURY</name>
<dbReference type="Gene3D" id="3.40.720.10">
    <property type="entry name" value="Alkaline Phosphatase, subunit A"/>
    <property type="match status" value="1"/>
</dbReference>
<protein>
    <submittedName>
        <fullName evidence="2">Arylsulfatase</fullName>
    </submittedName>
</protein>
<organism evidence="2 3">
    <name type="scientific">Natrinema hispanicum</name>
    <dbReference type="NCBI Taxonomy" id="392421"/>
    <lineage>
        <taxon>Archaea</taxon>
        <taxon>Methanobacteriati</taxon>
        <taxon>Methanobacteriota</taxon>
        <taxon>Stenosarchaea group</taxon>
        <taxon>Halobacteria</taxon>
        <taxon>Halobacteriales</taxon>
        <taxon>Natrialbaceae</taxon>
        <taxon>Natrinema</taxon>
    </lineage>
</organism>
<dbReference type="PANTHER" id="PTHR43751:SF3">
    <property type="entry name" value="SULFATASE N-TERMINAL DOMAIN-CONTAINING PROTEIN"/>
    <property type="match status" value="1"/>
</dbReference>
<dbReference type="SUPFAM" id="SSF53649">
    <property type="entry name" value="Alkaline phosphatase-like"/>
    <property type="match status" value="1"/>
</dbReference>
<gene>
    <name evidence="2" type="ORF">SAMN05192552_10252</name>
</gene>
<dbReference type="InterPro" id="IPR000917">
    <property type="entry name" value="Sulfatase_N"/>
</dbReference>
<evidence type="ECO:0000313" key="2">
    <source>
        <dbReference type="EMBL" id="SDD47577.1"/>
    </source>
</evidence>
<dbReference type="PANTHER" id="PTHR43751">
    <property type="entry name" value="SULFATASE"/>
    <property type="match status" value="1"/>
</dbReference>
<sequence length="419" mass="47698">MSDQDNIIFLTVDSLRADYCGFMDSTDGYTPTMDQLAEEGLVFENAIAPGPATLDSMPVIFSGDYYPRPDPETSVLDSQELIEDHMRARDTIPERLSRRGYETAAFTTNPWTSRQFGFDDGFDHFEDFMDVDRSPGQISQLLERVGIDDKGGPAVDALELVSNWRQEDNMFQSWETFYDDIISWTKQAEEPYFLWIFLVDAHMPFLPADDFRSQSLLATYAANLWLYLGNEFLESIFRPSLITAYEDTVMYSDTFLSQLTDDLADDDPTYVIHGDHGEEFGEQGVYGHGAHLSEEMIHTPLVVGNGPSGQIDQPFSLADLPLLLERLADDDDVDDLPQPVAYTRNQNPMGAARGNSWKYVIDGNEETLYRITETNEAVEIRNSELQRLGRDVVTRWQDDESERREIARAAREVADERHV</sequence>
<reference evidence="2 3" key="1">
    <citation type="submission" date="2016-10" db="EMBL/GenBank/DDBJ databases">
        <authorList>
            <person name="Varghese N."/>
            <person name="Submissions S."/>
        </authorList>
    </citation>
    <scope>NUCLEOTIDE SEQUENCE [LARGE SCALE GENOMIC DNA]</scope>
    <source>
        <strain evidence="2 3">CDM_1</strain>
    </source>
</reference>
<dbReference type="RefSeq" id="WP_149782453.1">
    <property type="nucleotide sequence ID" value="NZ_FMZP01000025.1"/>
</dbReference>
<proteinExistence type="predicted"/>
<evidence type="ECO:0000259" key="1">
    <source>
        <dbReference type="Pfam" id="PF00884"/>
    </source>
</evidence>
<feature type="domain" description="Sulfatase N-terminal" evidence="1">
    <location>
        <begin position="6"/>
        <end position="303"/>
    </location>
</feature>
<dbReference type="AlphaFoldDB" id="A0A1G6V3N0"/>
<dbReference type="Proteomes" id="UP000324021">
    <property type="component" value="Unassembled WGS sequence"/>
</dbReference>
<dbReference type="Pfam" id="PF00884">
    <property type="entry name" value="Sulfatase"/>
    <property type="match status" value="1"/>
</dbReference>
<dbReference type="InterPro" id="IPR017850">
    <property type="entry name" value="Alkaline_phosphatase_core_sf"/>
</dbReference>
<accession>A0A1G6V3N0</accession>
<dbReference type="CDD" id="cd16148">
    <property type="entry name" value="sulfatase_like"/>
    <property type="match status" value="1"/>
</dbReference>
<dbReference type="InterPro" id="IPR052701">
    <property type="entry name" value="GAG_Ulvan_Degrading_Sulfatases"/>
</dbReference>